<feature type="transmembrane region" description="Helical" evidence="1">
    <location>
        <begin position="6"/>
        <end position="24"/>
    </location>
</feature>
<reference evidence="3" key="1">
    <citation type="submission" date="2013-12" db="EMBL/GenBank/DDBJ databases">
        <title>A Varibaculum cambriense genome reconstructed from a premature infant gut community with otherwise low bacterial novelty that shifts toward anaerobic metabolism during the third week of life.</title>
        <authorList>
            <person name="Brown C.T."/>
            <person name="Sharon I."/>
            <person name="Thomas B.C."/>
            <person name="Castelle C.J."/>
            <person name="Morowitz M.J."/>
            <person name="Banfield J.F."/>
        </authorList>
    </citation>
    <scope>NUCLEOTIDE SEQUENCE</scope>
</reference>
<organism evidence="3">
    <name type="scientific">human gut metagenome</name>
    <dbReference type="NCBI Taxonomy" id="408170"/>
    <lineage>
        <taxon>unclassified sequences</taxon>
        <taxon>metagenomes</taxon>
        <taxon>organismal metagenomes</taxon>
    </lineage>
</organism>
<comment type="caution">
    <text evidence="3">The sequence shown here is derived from an EMBL/GenBank/DDBJ whole genome shotgun (WGS) entry which is preliminary data.</text>
</comment>
<protein>
    <submittedName>
        <fullName evidence="3">Sensor histidine kinase</fullName>
    </submittedName>
</protein>
<feature type="non-terminal residue" evidence="3">
    <location>
        <position position="1"/>
    </location>
</feature>
<proteinExistence type="predicted"/>
<evidence type="ECO:0000256" key="1">
    <source>
        <dbReference type="SAM" id="Phobius"/>
    </source>
</evidence>
<gene>
    <name evidence="3" type="ORF">Q604_UNBC10339G0001</name>
</gene>
<accession>W1Y2D6</accession>
<feature type="domain" description="HAMP" evidence="2">
    <location>
        <begin position="30"/>
        <end position="77"/>
    </location>
</feature>
<keyword evidence="1" id="KW-0472">Membrane</keyword>
<sequence length="77" mass="8842">FMIGYIGVVIVLAVIIVTVTNGILSSKIYKNVIEPLELLSYGADQIKNGNLDFDMNYEYDDEFKQVCDDFDEMRIRL</sequence>
<dbReference type="EMBL" id="AZMM01010339">
    <property type="protein sequence ID" value="ETJ35269.1"/>
    <property type="molecule type" value="Genomic_DNA"/>
</dbReference>
<evidence type="ECO:0000259" key="2">
    <source>
        <dbReference type="PROSITE" id="PS50885"/>
    </source>
</evidence>
<dbReference type="Gene3D" id="6.10.340.10">
    <property type="match status" value="1"/>
</dbReference>
<evidence type="ECO:0000313" key="3">
    <source>
        <dbReference type="EMBL" id="ETJ35269.1"/>
    </source>
</evidence>
<name>W1Y2D6_9ZZZZ</name>
<dbReference type="InterPro" id="IPR003660">
    <property type="entry name" value="HAMP_dom"/>
</dbReference>
<keyword evidence="1" id="KW-0812">Transmembrane</keyword>
<dbReference type="CDD" id="cd06225">
    <property type="entry name" value="HAMP"/>
    <property type="match status" value="1"/>
</dbReference>
<dbReference type="SUPFAM" id="SSF158472">
    <property type="entry name" value="HAMP domain-like"/>
    <property type="match status" value="1"/>
</dbReference>
<feature type="non-terminal residue" evidence="3">
    <location>
        <position position="77"/>
    </location>
</feature>
<dbReference type="GO" id="GO:0016301">
    <property type="term" value="F:kinase activity"/>
    <property type="evidence" value="ECO:0007669"/>
    <property type="project" value="UniProtKB-KW"/>
</dbReference>
<keyword evidence="3" id="KW-0418">Kinase</keyword>
<keyword evidence="1" id="KW-1133">Transmembrane helix</keyword>
<dbReference type="GO" id="GO:0007165">
    <property type="term" value="P:signal transduction"/>
    <property type="evidence" value="ECO:0007669"/>
    <property type="project" value="InterPro"/>
</dbReference>
<dbReference type="GO" id="GO:0016020">
    <property type="term" value="C:membrane"/>
    <property type="evidence" value="ECO:0007669"/>
    <property type="project" value="InterPro"/>
</dbReference>
<dbReference type="PROSITE" id="PS50885">
    <property type="entry name" value="HAMP"/>
    <property type="match status" value="1"/>
</dbReference>
<dbReference type="AlphaFoldDB" id="W1Y2D6"/>
<keyword evidence="3" id="KW-0808">Transferase</keyword>